<evidence type="ECO:0000256" key="1">
    <source>
        <dbReference type="ARBA" id="ARBA00000085"/>
    </source>
</evidence>
<dbReference type="InterPro" id="IPR035965">
    <property type="entry name" value="PAS-like_dom_sf"/>
</dbReference>
<feature type="domain" description="Histidine kinase" evidence="14">
    <location>
        <begin position="549"/>
        <end position="763"/>
    </location>
</feature>
<dbReference type="GO" id="GO:0007234">
    <property type="term" value="P:osmosensory signaling via phosphorelay pathway"/>
    <property type="evidence" value="ECO:0007669"/>
    <property type="project" value="TreeGrafter"/>
</dbReference>
<dbReference type="InterPro" id="IPR003594">
    <property type="entry name" value="HATPase_dom"/>
</dbReference>
<dbReference type="Pfam" id="PF00512">
    <property type="entry name" value="HisKA"/>
    <property type="match status" value="1"/>
</dbReference>
<feature type="domain" description="PAS" evidence="15">
    <location>
        <begin position="427"/>
        <end position="463"/>
    </location>
</feature>
<evidence type="ECO:0000313" key="17">
    <source>
        <dbReference type="Proteomes" id="UP000277294"/>
    </source>
</evidence>
<dbReference type="RefSeq" id="WP_124079188.1">
    <property type="nucleotide sequence ID" value="NZ_UWPJ01000015.1"/>
</dbReference>
<accession>A0A3P4B053</accession>
<evidence type="ECO:0000256" key="10">
    <source>
        <dbReference type="ARBA" id="ARBA00022989"/>
    </source>
</evidence>
<dbReference type="Proteomes" id="UP000277294">
    <property type="component" value="Unassembled WGS sequence"/>
</dbReference>
<dbReference type="SUPFAM" id="SSF55785">
    <property type="entry name" value="PYP-like sensor domain (PAS domain)"/>
    <property type="match status" value="1"/>
</dbReference>
<comment type="subcellular location">
    <subcellularLocation>
        <location evidence="2">Cell inner membrane</location>
        <topology evidence="2">Multi-pass membrane protein</topology>
    </subcellularLocation>
</comment>
<dbReference type="InterPro" id="IPR003661">
    <property type="entry name" value="HisK_dim/P_dom"/>
</dbReference>
<evidence type="ECO:0000256" key="7">
    <source>
        <dbReference type="ARBA" id="ARBA00022741"/>
    </source>
</evidence>
<evidence type="ECO:0000256" key="13">
    <source>
        <dbReference type="SAM" id="Phobius"/>
    </source>
</evidence>
<feature type="transmembrane region" description="Helical" evidence="13">
    <location>
        <begin position="299"/>
        <end position="320"/>
    </location>
</feature>
<dbReference type="Pfam" id="PF02518">
    <property type="entry name" value="HATPase_c"/>
    <property type="match status" value="1"/>
</dbReference>
<dbReference type="PROSITE" id="PS50109">
    <property type="entry name" value="HIS_KIN"/>
    <property type="match status" value="1"/>
</dbReference>
<evidence type="ECO:0000259" key="14">
    <source>
        <dbReference type="PROSITE" id="PS50109"/>
    </source>
</evidence>
<evidence type="ECO:0000259" key="15">
    <source>
        <dbReference type="PROSITE" id="PS50112"/>
    </source>
</evidence>
<dbReference type="PROSITE" id="PS50112">
    <property type="entry name" value="PAS"/>
    <property type="match status" value="1"/>
</dbReference>
<evidence type="ECO:0000256" key="2">
    <source>
        <dbReference type="ARBA" id="ARBA00004429"/>
    </source>
</evidence>
<dbReference type="InterPro" id="IPR005467">
    <property type="entry name" value="His_kinase_dom"/>
</dbReference>
<dbReference type="GO" id="GO:0000155">
    <property type="term" value="F:phosphorelay sensor kinase activity"/>
    <property type="evidence" value="ECO:0007669"/>
    <property type="project" value="InterPro"/>
</dbReference>
<dbReference type="Gene3D" id="3.30.565.10">
    <property type="entry name" value="Histidine kinase-like ATPase, C-terminal domain"/>
    <property type="match status" value="1"/>
</dbReference>
<dbReference type="SMART" id="SM01080">
    <property type="entry name" value="CHASE2"/>
    <property type="match status" value="1"/>
</dbReference>
<protein>
    <recommendedName>
        <fullName evidence="3">histidine kinase</fullName>
        <ecNumber evidence="3">2.7.13.3</ecNumber>
    </recommendedName>
</protein>
<evidence type="ECO:0000256" key="4">
    <source>
        <dbReference type="ARBA" id="ARBA00022553"/>
    </source>
</evidence>
<dbReference type="InterPro" id="IPR050351">
    <property type="entry name" value="BphY/WalK/GraS-like"/>
</dbReference>
<dbReference type="InterPro" id="IPR007890">
    <property type="entry name" value="CHASE2"/>
</dbReference>
<dbReference type="InterPro" id="IPR000014">
    <property type="entry name" value="PAS"/>
</dbReference>
<evidence type="ECO:0000256" key="9">
    <source>
        <dbReference type="ARBA" id="ARBA00022840"/>
    </source>
</evidence>
<comment type="catalytic activity">
    <reaction evidence="1">
        <text>ATP + protein L-histidine = ADP + protein N-phospho-L-histidine.</text>
        <dbReference type="EC" id="2.7.13.3"/>
    </reaction>
</comment>
<evidence type="ECO:0000256" key="6">
    <source>
        <dbReference type="ARBA" id="ARBA00022692"/>
    </source>
</evidence>
<proteinExistence type="predicted"/>
<keyword evidence="7" id="KW-0547">Nucleotide-binding</keyword>
<feature type="transmembrane region" description="Helical" evidence="13">
    <location>
        <begin position="327"/>
        <end position="346"/>
    </location>
</feature>
<dbReference type="PANTHER" id="PTHR42878">
    <property type="entry name" value="TWO-COMPONENT HISTIDINE KINASE"/>
    <property type="match status" value="1"/>
</dbReference>
<keyword evidence="9" id="KW-0067">ATP-binding</keyword>
<dbReference type="GO" id="GO:0005886">
    <property type="term" value="C:plasma membrane"/>
    <property type="evidence" value="ECO:0007669"/>
    <property type="project" value="UniProtKB-SubCell"/>
</dbReference>
<dbReference type="SUPFAM" id="SSF55874">
    <property type="entry name" value="ATPase domain of HSP90 chaperone/DNA topoisomerase II/histidine kinase"/>
    <property type="match status" value="1"/>
</dbReference>
<dbReference type="SMART" id="SM00388">
    <property type="entry name" value="HisKA"/>
    <property type="match status" value="1"/>
</dbReference>
<dbReference type="SUPFAM" id="SSF47384">
    <property type="entry name" value="Homodimeric domain of signal transducing histidine kinase"/>
    <property type="match status" value="1"/>
</dbReference>
<dbReference type="FunFam" id="3.30.565.10:FF:000006">
    <property type="entry name" value="Sensor histidine kinase WalK"/>
    <property type="match status" value="1"/>
</dbReference>
<keyword evidence="11" id="KW-0902">Two-component regulatory system</keyword>
<dbReference type="AlphaFoldDB" id="A0A3P4B053"/>
<dbReference type="InterPro" id="IPR017181">
    <property type="entry name" value="Sig_transdc_His_kin_CHASE2"/>
</dbReference>
<gene>
    <name evidence="16" type="primary">phoR_2</name>
    <name evidence="16" type="ORF">PIGHUM_01737</name>
</gene>
<keyword evidence="12 13" id="KW-0472">Membrane</keyword>
<evidence type="ECO:0000256" key="12">
    <source>
        <dbReference type="ARBA" id="ARBA00023136"/>
    </source>
</evidence>
<dbReference type="SMART" id="SM00387">
    <property type="entry name" value="HATPase_c"/>
    <property type="match status" value="1"/>
</dbReference>
<name>A0A3P4B053_9BURK</name>
<dbReference type="InterPro" id="IPR036890">
    <property type="entry name" value="HATPase_C_sf"/>
</dbReference>
<evidence type="ECO:0000256" key="3">
    <source>
        <dbReference type="ARBA" id="ARBA00012438"/>
    </source>
</evidence>
<dbReference type="EMBL" id="UWPJ01000015">
    <property type="protein sequence ID" value="VCU69674.1"/>
    <property type="molecule type" value="Genomic_DNA"/>
</dbReference>
<keyword evidence="4" id="KW-0597">Phosphoprotein</keyword>
<keyword evidence="17" id="KW-1185">Reference proteome</keyword>
<keyword evidence="10 13" id="KW-1133">Transmembrane helix</keyword>
<dbReference type="Pfam" id="PF13188">
    <property type="entry name" value="PAS_8"/>
    <property type="match status" value="1"/>
</dbReference>
<dbReference type="OrthoDB" id="9806704at2"/>
<evidence type="ECO:0000313" key="16">
    <source>
        <dbReference type="EMBL" id="VCU69674.1"/>
    </source>
</evidence>
<keyword evidence="5 16" id="KW-0808">Transferase</keyword>
<evidence type="ECO:0000256" key="5">
    <source>
        <dbReference type="ARBA" id="ARBA00022679"/>
    </source>
</evidence>
<keyword evidence="6 13" id="KW-0812">Transmembrane</keyword>
<dbReference type="GO" id="GO:0030295">
    <property type="term" value="F:protein kinase activator activity"/>
    <property type="evidence" value="ECO:0007669"/>
    <property type="project" value="TreeGrafter"/>
</dbReference>
<dbReference type="Gene3D" id="3.30.450.20">
    <property type="entry name" value="PAS domain"/>
    <property type="match status" value="1"/>
</dbReference>
<dbReference type="InterPro" id="IPR036097">
    <property type="entry name" value="HisK_dim/P_sf"/>
</dbReference>
<dbReference type="EC" id="2.7.13.3" evidence="3"/>
<dbReference type="Gene3D" id="1.10.287.130">
    <property type="match status" value="1"/>
</dbReference>
<evidence type="ECO:0000256" key="11">
    <source>
        <dbReference type="ARBA" id="ARBA00023012"/>
    </source>
</evidence>
<dbReference type="Pfam" id="PF05226">
    <property type="entry name" value="CHASE2"/>
    <property type="match status" value="1"/>
</dbReference>
<sequence length="769" mass="82707">MGPRRHRPWVRAAAVAAGLCLAAMAGFHGLGRLDAPVYDLLARLDPPAASPQVVIVAIDETSLAQMGRWPWSRDRQADLIERIAAQQPAAVGLDLLLSEPAADAGQDAQMAAALRRSGNVVLPVFTARREEGEVVPMVPVEPLASAARALGHVSVEADDDGVVRSVFLQEGTGGRQWEHFALALLRAGGFAVPEPLPGQRAPQAAREPAAGRWWRDHWMLVSYAGPAETYRTISAAQLLSGQLADDALRGRIVLVGSTATGLGDVYPTPLSVRHRFTPGVEISANVAGNLLSGVTRQALAPWHTALLTLALVALGLPALWRWPPLRSAMASLAGIGICLLVSGVLLAGAGRWFAPGAAMVSIAAFYVAWNWRRLEHAAAYLVDELARMRRHGGGSGQAPEPVRKAGGDLIDRRIDDLAAATERLRDVQAFMSSVIESLPDVAVAVGEDGRVRLANQAAQRYFGHALAGTAQMKNLLAGLDAAAGGGMDWPPAFRPGQPVECRDAAGRCFLFEYARCSGLEGIEAAWIATLVDITPLREAERRRDQALRFLSHDIRSPQGAILALLDLYQDDPAEMPQQELLARIRRYAQRTQALAESFVELARLANTPLRREPLDGVDVVLDASDECWSRAQAKRITLETRVPDGECLLEGDRALLTRALINLIGNAVKFSPSGSRIDCRLTRMDGQWCFAVRDQGRGIAAGDLARLFREFSRVGRHDAGDEPGFGMGLAFSKAVAERHGGRIECDSELGRGSEFRILLPASGGHAMQA</sequence>
<dbReference type="CDD" id="cd00082">
    <property type="entry name" value="HisKA"/>
    <property type="match status" value="1"/>
</dbReference>
<reference evidence="16 17" key="1">
    <citation type="submission" date="2018-10" db="EMBL/GenBank/DDBJ databases">
        <authorList>
            <person name="Criscuolo A."/>
        </authorList>
    </citation>
    <scope>NUCLEOTIDE SEQUENCE [LARGE SCALE GENOMIC DNA]</scope>
    <source>
        <strain evidence="16">DnA1</strain>
    </source>
</reference>
<evidence type="ECO:0000256" key="8">
    <source>
        <dbReference type="ARBA" id="ARBA00022777"/>
    </source>
</evidence>
<dbReference type="GO" id="GO:0005524">
    <property type="term" value="F:ATP binding"/>
    <property type="evidence" value="ECO:0007669"/>
    <property type="project" value="UniProtKB-KW"/>
</dbReference>
<organism evidence="16 17">
    <name type="scientific">Pigmentiphaga humi</name>
    <dbReference type="NCBI Taxonomy" id="2478468"/>
    <lineage>
        <taxon>Bacteria</taxon>
        <taxon>Pseudomonadati</taxon>
        <taxon>Pseudomonadota</taxon>
        <taxon>Betaproteobacteria</taxon>
        <taxon>Burkholderiales</taxon>
        <taxon>Alcaligenaceae</taxon>
        <taxon>Pigmentiphaga</taxon>
    </lineage>
</organism>
<dbReference type="PIRSF" id="PIRSF037347">
    <property type="entry name" value="STHK_CHASE2_PAS_prd"/>
    <property type="match status" value="1"/>
</dbReference>
<dbReference type="PANTHER" id="PTHR42878:SF7">
    <property type="entry name" value="SENSOR HISTIDINE KINASE GLRK"/>
    <property type="match status" value="1"/>
</dbReference>
<dbReference type="InterPro" id="IPR004358">
    <property type="entry name" value="Sig_transdc_His_kin-like_C"/>
</dbReference>
<dbReference type="GO" id="GO:0000156">
    <property type="term" value="F:phosphorelay response regulator activity"/>
    <property type="evidence" value="ECO:0007669"/>
    <property type="project" value="TreeGrafter"/>
</dbReference>
<dbReference type="PRINTS" id="PR00344">
    <property type="entry name" value="BCTRLSENSOR"/>
</dbReference>
<keyword evidence="8" id="KW-0418">Kinase</keyword>